<feature type="transmembrane region" description="Helical" evidence="7">
    <location>
        <begin position="120"/>
        <end position="139"/>
    </location>
</feature>
<organism evidence="9 10">
    <name type="scientific">Massilimicrobiota timonensis</name>
    <dbReference type="NCBI Taxonomy" id="1776392"/>
    <lineage>
        <taxon>Bacteria</taxon>
        <taxon>Bacillati</taxon>
        <taxon>Bacillota</taxon>
        <taxon>Erysipelotrichia</taxon>
        <taxon>Erysipelotrichales</taxon>
        <taxon>Erysipelotrichaceae</taxon>
        <taxon>Massilimicrobiota</taxon>
    </lineage>
</organism>
<keyword evidence="6 7" id="KW-0472">Membrane</keyword>
<feature type="transmembrane region" description="Helical" evidence="7">
    <location>
        <begin position="65"/>
        <end position="82"/>
    </location>
</feature>
<feature type="transmembrane region" description="Helical" evidence="7">
    <location>
        <begin position="176"/>
        <end position="195"/>
    </location>
</feature>
<dbReference type="OrthoDB" id="9804865at2"/>
<feature type="domain" description="EamA" evidence="8">
    <location>
        <begin position="145"/>
        <end position="279"/>
    </location>
</feature>
<evidence type="ECO:0000259" key="8">
    <source>
        <dbReference type="Pfam" id="PF00892"/>
    </source>
</evidence>
<comment type="caution">
    <text evidence="9">The sequence shown here is derived from an EMBL/GenBank/DDBJ whole genome shotgun (WGS) entry which is preliminary data.</text>
</comment>
<comment type="subcellular location">
    <subcellularLocation>
        <location evidence="1">Cell membrane</location>
        <topology evidence="1">Multi-pass membrane protein</topology>
    </subcellularLocation>
</comment>
<evidence type="ECO:0000256" key="7">
    <source>
        <dbReference type="SAM" id="Phobius"/>
    </source>
</evidence>
<dbReference type="Proteomes" id="UP000195305">
    <property type="component" value="Unassembled WGS sequence"/>
</dbReference>
<evidence type="ECO:0000313" key="10">
    <source>
        <dbReference type="Proteomes" id="UP000195305"/>
    </source>
</evidence>
<dbReference type="InterPro" id="IPR000620">
    <property type="entry name" value="EamA_dom"/>
</dbReference>
<sequence length="293" mass="32137">MKKDIEGSILLFIAALIWGSSFIVMKSAVDFLTPAVLLFLRFSLAALLLSLLFFKKIKILNFQQIKGGLITGSCLFGAYYVQTWGLNYTTPGKNAFLTAVYCAIVPFLVWLFYRKRPDIYHFIAALICILGIGCVSLDGNLTMNIGDFLTLCGGFLYAGHILLIKKYSQGIDGGAFTSLQFIGGALVALILALVTEDLSIMTQIQSSIYLQILYLVIFATALTMFCQTTGQKYTSECRASLILSLESVFGVAFSIAFYGEVLTLKVLLGFVLIFIAVIISETKLSFLKKGATQ</sequence>
<gene>
    <name evidence="9" type="ORF">B5E75_04375</name>
</gene>
<evidence type="ECO:0000256" key="3">
    <source>
        <dbReference type="ARBA" id="ARBA00022475"/>
    </source>
</evidence>
<evidence type="ECO:0000256" key="1">
    <source>
        <dbReference type="ARBA" id="ARBA00004651"/>
    </source>
</evidence>
<dbReference type="InterPro" id="IPR051258">
    <property type="entry name" value="Diverse_Substrate_Transporter"/>
</dbReference>
<feature type="transmembrane region" description="Helical" evidence="7">
    <location>
        <begin position="31"/>
        <end position="53"/>
    </location>
</feature>
<evidence type="ECO:0000256" key="4">
    <source>
        <dbReference type="ARBA" id="ARBA00022692"/>
    </source>
</evidence>
<evidence type="ECO:0000256" key="2">
    <source>
        <dbReference type="ARBA" id="ARBA00007362"/>
    </source>
</evidence>
<proteinExistence type="inferred from homology"/>
<feature type="transmembrane region" description="Helical" evidence="7">
    <location>
        <begin position="7"/>
        <end position="25"/>
    </location>
</feature>
<name>A0A1Y4SZB5_9FIRM</name>
<evidence type="ECO:0000313" key="9">
    <source>
        <dbReference type="EMBL" id="OUQ35267.1"/>
    </source>
</evidence>
<dbReference type="EMBL" id="NFLJ01000009">
    <property type="protein sequence ID" value="OUQ35267.1"/>
    <property type="molecule type" value="Genomic_DNA"/>
</dbReference>
<feature type="domain" description="EamA" evidence="8">
    <location>
        <begin position="7"/>
        <end position="136"/>
    </location>
</feature>
<dbReference type="InterPro" id="IPR037185">
    <property type="entry name" value="EmrE-like"/>
</dbReference>
<accession>A0A1Y4SZB5</accession>
<dbReference type="PANTHER" id="PTHR42920:SF5">
    <property type="entry name" value="EAMA DOMAIN-CONTAINING PROTEIN"/>
    <property type="match status" value="1"/>
</dbReference>
<keyword evidence="5 7" id="KW-1133">Transmembrane helix</keyword>
<feature type="transmembrane region" description="Helical" evidence="7">
    <location>
        <begin position="207"/>
        <end position="225"/>
    </location>
</feature>
<comment type="similarity">
    <text evidence="2">Belongs to the EamA transporter family.</text>
</comment>
<dbReference type="RefSeq" id="WP_087357568.1">
    <property type="nucleotide sequence ID" value="NZ_JACJKO010000001.1"/>
</dbReference>
<keyword evidence="3" id="KW-1003">Cell membrane</keyword>
<feature type="transmembrane region" description="Helical" evidence="7">
    <location>
        <begin position="262"/>
        <end position="279"/>
    </location>
</feature>
<feature type="transmembrane region" description="Helical" evidence="7">
    <location>
        <begin position="145"/>
        <end position="164"/>
    </location>
</feature>
<evidence type="ECO:0000256" key="5">
    <source>
        <dbReference type="ARBA" id="ARBA00022989"/>
    </source>
</evidence>
<dbReference type="PANTHER" id="PTHR42920">
    <property type="entry name" value="OS03G0707200 PROTEIN-RELATED"/>
    <property type="match status" value="1"/>
</dbReference>
<reference evidence="9 10" key="1">
    <citation type="journal article" date="2018" name="BMC Genomics">
        <title>Whole genome sequencing and function prediction of 133 gut anaerobes isolated from chicken caecum in pure cultures.</title>
        <authorList>
            <person name="Medvecky M."/>
            <person name="Cejkova D."/>
            <person name="Polansky O."/>
            <person name="Karasova D."/>
            <person name="Kubasova T."/>
            <person name="Cizek A."/>
            <person name="Rychlik I."/>
        </authorList>
    </citation>
    <scope>NUCLEOTIDE SEQUENCE [LARGE SCALE GENOMIC DNA]</scope>
    <source>
        <strain evidence="9 10">An13</strain>
    </source>
</reference>
<feature type="transmembrane region" description="Helical" evidence="7">
    <location>
        <begin position="237"/>
        <end position="256"/>
    </location>
</feature>
<keyword evidence="4 7" id="KW-0812">Transmembrane</keyword>
<dbReference type="AlphaFoldDB" id="A0A1Y4SZB5"/>
<keyword evidence="10" id="KW-1185">Reference proteome</keyword>
<dbReference type="SUPFAM" id="SSF103481">
    <property type="entry name" value="Multidrug resistance efflux transporter EmrE"/>
    <property type="match status" value="2"/>
</dbReference>
<dbReference type="Pfam" id="PF00892">
    <property type="entry name" value="EamA"/>
    <property type="match status" value="2"/>
</dbReference>
<protein>
    <submittedName>
        <fullName evidence="9">EamA family transporter</fullName>
    </submittedName>
</protein>
<feature type="transmembrane region" description="Helical" evidence="7">
    <location>
        <begin position="94"/>
        <end position="113"/>
    </location>
</feature>
<dbReference type="GO" id="GO:0005886">
    <property type="term" value="C:plasma membrane"/>
    <property type="evidence" value="ECO:0007669"/>
    <property type="project" value="UniProtKB-SubCell"/>
</dbReference>
<evidence type="ECO:0000256" key="6">
    <source>
        <dbReference type="ARBA" id="ARBA00023136"/>
    </source>
</evidence>